<dbReference type="InterPro" id="IPR016032">
    <property type="entry name" value="Sig_transdc_resp-reg_C-effctor"/>
</dbReference>
<dbReference type="PANTHER" id="PTHR43214:SF24">
    <property type="entry name" value="TRANSCRIPTIONAL REGULATORY PROTEIN NARL-RELATED"/>
    <property type="match status" value="1"/>
</dbReference>
<accession>A0A937RM23</accession>
<evidence type="ECO:0000256" key="2">
    <source>
        <dbReference type="ARBA" id="ARBA00023125"/>
    </source>
</evidence>
<dbReference type="PRINTS" id="PR00038">
    <property type="entry name" value="HTHLUXR"/>
</dbReference>
<evidence type="ECO:0000259" key="5">
    <source>
        <dbReference type="PROSITE" id="PS50043"/>
    </source>
</evidence>
<dbReference type="GO" id="GO:0006355">
    <property type="term" value="P:regulation of DNA-templated transcription"/>
    <property type="evidence" value="ECO:0007669"/>
    <property type="project" value="InterPro"/>
</dbReference>
<dbReference type="GO" id="GO:0000160">
    <property type="term" value="P:phosphorelay signal transduction system"/>
    <property type="evidence" value="ECO:0007669"/>
    <property type="project" value="InterPro"/>
</dbReference>
<dbReference type="AlphaFoldDB" id="A0A937RM23"/>
<dbReference type="SUPFAM" id="SSF46894">
    <property type="entry name" value="C-terminal effector domain of the bipartite response regulators"/>
    <property type="match status" value="1"/>
</dbReference>
<gene>
    <name evidence="7" type="ORF">I7412_17225</name>
</gene>
<reference evidence="7" key="1">
    <citation type="submission" date="2020-12" db="EMBL/GenBank/DDBJ databases">
        <title>Genomic characterization of non-nitrogen-fixing Frankia strains.</title>
        <authorList>
            <person name="Carlos-Shanley C."/>
            <person name="Guerra T."/>
            <person name="Hahn D."/>
        </authorList>
    </citation>
    <scope>NUCLEOTIDE SEQUENCE</scope>
    <source>
        <strain evidence="7">CN6</strain>
    </source>
</reference>
<dbReference type="SMART" id="SM00421">
    <property type="entry name" value="HTH_LUXR"/>
    <property type="match status" value="1"/>
</dbReference>
<dbReference type="Pfam" id="PF00072">
    <property type="entry name" value="Response_reg"/>
    <property type="match status" value="1"/>
</dbReference>
<organism evidence="7 8">
    <name type="scientific">Frankia nepalensis</name>
    <dbReference type="NCBI Taxonomy" id="1836974"/>
    <lineage>
        <taxon>Bacteria</taxon>
        <taxon>Bacillati</taxon>
        <taxon>Actinomycetota</taxon>
        <taxon>Actinomycetes</taxon>
        <taxon>Frankiales</taxon>
        <taxon>Frankiaceae</taxon>
        <taxon>Frankia</taxon>
    </lineage>
</organism>
<dbReference type="EMBL" id="JAEACQ010000196">
    <property type="protein sequence ID" value="MBL7628868.1"/>
    <property type="molecule type" value="Genomic_DNA"/>
</dbReference>
<protein>
    <submittedName>
        <fullName evidence="7">Response regulator transcription factor</fullName>
    </submittedName>
</protein>
<comment type="caution">
    <text evidence="7">The sequence shown here is derived from an EMBL/GenBank/DDBJ whole genome shotgun (WGS) entry which is preliminary data.</text>
</comment>
<dbReference type="RefSeq" id="WP_202999238.1">
    <property type="nucleotide sequence ID" value="NZ_JADWYU010000196.1"/>
</dbReference>
<keyword evidence="2" id="KW-0238">DNA-binding</keyword>
<keyword evidence="3" id="KW-0804">Transcription</keyword>
<dbReference type="InterPro" id="IPR000792">
    <property type="entry name" value="Tscrpt_reg_LuxR_C"/>
</dbReference>
<dbReference type="CDD" id="cd06170">
    <property type="entry name" value="LuxR_C_like"/>
    <property type="match status" value="1"/>
</dbReference>
<evidence type="ECO:0000313" key="7">
    <source>
        <dbReference type="EMBL" id="MBL7628868.1"/>
    </source>
</evidence>
<dbReference type="InterPro" id="IPR001789">
    <property type="entry name" value="Sig_transdc_resp-reg_receiver"/>
</dbReference>
<dbReference type="Gene3D" id="1.10.10.10">
    <property type="entry name" value="Winged helix-like DNA-binding domain superfamily/Winged helix DNA-binding domain"/>
    <property type="match status" value="1"/>
</dbReference>
<keyword evidence="4" id="KW-0597">Phosphoprotein</keyword>
<feature type="domain" description="Response regulatory" evidence="6">
    <location>
        <begin position="2"/>
        <end position="126"/>
    </location>
</feature>
<dbReference type="SMART" id="SM00448">
    <property type="entry name" value="REC"/>
    <property type="match status" value="1"/>
</dbReference>
<feature type="modified residue" description="4-aspartylphosphate" evidence="4">
    <location>
        <position position="56"/>
    </location>
</feature>
<dbReference type="Pfam" id="PF00196">
    <property type="entry name" value="GerE"/>
    <property type="match status" value="1"/>
</dbReference>
<feature type="domain" description="HTH luxR-type" evidence="5">
    <location>
        <begin position="148"/>
        <end position="219"/>
    </location>
</feature>
<dbReference type="PANTHER" id="PTHR43214">
    <property type="entry name" value="TWO-COMPONENT RESPONSE REGULATOR"/>
    <property type="match status" value="1"/>
</dbReference>
<evidence type="ECO:0000256" key="3">
    <source>
        <dbReference type="ARBA" id="ARBA00023163"/>
    </source>
</evidence>
<dbReference type="Proteomes" id="UP000604475">
    <property type="component" value="Unassembled WGS sequence"/>
</dbReference>
<keyword evidence="8" id="KW-1185">Reference proteome</keyword>
<dbReference type="SUPFAM" id="SSF52172">
    <property type="entry name" value="CheY-like"/>
    <property type="match status" value="1"/>
</dbReference>
<dbReference type="Gene3D" id="3.40.50.2300">
    <property type="match status" value="1"/>
</dbReference>
<dbReference type="InterPro" id="IPR011006">
    <property type="entry name" value="CheY-like_superfamily"/>
</dbReference>
<sequence length="227" mass="24763">MRVAIAEDSGMIRKALELLLHSIGSEVVISVSTGQELLISIENDLSDRPPDVAIVDMRMPPTRTDEGLRTALLLKEEHPLTGVLVVTAHADDPFGADLIETGLAGVGYMRKDNIADGPHLKDALDRLAAGELVVDHSITAALLCRESSNNRLNTLSEREREILGLMAQGRSNAGIARLVHLSPKTVEARIANIFLKLRLGSDQTYNRRVLAVLEWLRTGNVMVDLAH</sequence>
<dbReference type="GO" id="GO:0003677">
    <property type="term" value="F:DNA binding"/>
    <property type="evidence" value="ECO:0007669"/>
    <property type="project" value="UniProtKB-KW"/>
</dbReference>
<name>A0A937RM23_9ACTN</name>
<evidence type="ECO:0000259" key="6">
    <source>
        <dbReference type="PROSITE" id="PS50110"/>
    </source>
</evidence>
<proteinExistence type="predicted"/>
<dbReference type="PROSITE" id="PS50043">
    <property type="entry name" value="HTH_LUXR_2"/>
    <property type="match status" value="1"/>
</dbReference>
<dbReference type="InterPro" id="IPR039420">
    <property type="entry name" value="WalR-like"/>
</dbReference>
<evidence type="ECO:0000313" key="8">
    <source>
        <dbReference type="Proteomes" id="UP000604475"/>
    </source>
</evidence>
<dbReference type="PROSITE" id="PS50110">
    <property type="entry name" value="RESPONSE_REGULATORY"/>
    <property type="match status" value="1"/>
</dbReference>
<dbReference type="PROSITE" id="PS00622">
    <property type="entry name" value="HTH_LUXR_1"/>
    <property type="match status" value="1"/>
</dbReference>
<evidence type="ECO:0000256" key="4">
    <source>
        <dbReference type="PROSITE-ProRule" id="PRU00169"/>
    </source>
</evidence>
<dbReference type="InterPro" id="IPR036388">
    <property type="entry name" value="WH-like_DNA-bd_sf"/>
</dbReference>
<keyword evidence="1" id="KW-0805">Transcription regulation</keyword>
<evidence type="ECO:0000256" key="1">
    <source>
        <dbReference type="ARBA" id="ARBA00023015"/>
    </source>
</evidence>